<dbReference type="Proteomes" id="UP000831181">
    <property type="component" value="Chromosome"/>
</dbReference>
<dbReference type="GO" id="GO:0006508">
    <property type="term" value="P:proteolysis"/>
    <property type="evidence" value="ECO:0007669"/>
    <property type="project" value="UniProtKB-KW"/>
</dbReference>
<sequence length="441" mass="50192">MTESKNALTANDIADLEADYQKQPQADVIARAIQQNGVNNTARDPKAVVRTNHVFSVEVKTGGVTNQRQSGRCWLFSLTNNLRHQFAAKYGVKEFELSQSYLFFWDKIERANIFYDRMISTANRPTTDRTVAFYLSGPGNDGGQWAMSAALVQKYGVMPQADFPETNVTKNTRDLNSVLNLKLRRDGMQLRNLVNDGVSDEELTQVRQKMLSEVYRMVGYSVGVPPAKFDFEYRDDKDNYHLDQGLTPKQFFDKYFDDDLDDYVVLANSPDKPYNQLYSLPSQNNVVGGKQIQFVNLPMEVLKTAAIKQLQAGKTVWFGNDVVEQSQRKDGILDANLYHRAELYNIDLSMSKAERLQYHQAEVSHAMVLTGVDLVDDQPTRWKVENSWGADNGKKGYFAMDDSWMDEFVYEVVVNKKYLTADQQAVLEQAPVELAPWDSLS</sequence>
<evidence type="ECO:0000313" key="8">
    <source>
        <dbReference type="Proteomes" id="UP000831181"/>
    </source>
</evidence>
<dbReference type="RefSeq" id="WP_260117030.1">
    <property type="nucleotide sequence ID" value="NZ_CP093361.1"/>
</dbReference>
<dbReference type="GO" id="GO:0005737">
    <property type="term" value="C:cytoplasm"/>
    <property type="evidence" value="ECO:0007669"/>
    <property type="project" value="UniProtKB-SubCell"/>
</dbReference>
<dbReference type="PANTHER" id="PTHR10363">
    <property type="entry name" value="BLEOMYCIN HYDROLASE"/>
    <property type="match status" value="1"/>
</dbReference>
<dbReference type="Pfam" id="PF03051">
    <property type="entry name" value="Peptidase_C1_2"/>
    <property type="match status" value="1"/>
</dbReference>
<keyword evidence="4 5" id="KW-0788">Thiol protease</keyword>
<dbReference type="KEGG" id="lbe:MOO44_03465"/>
<evidence type="ECO:0000256" key="5">
    <source>
        <dbReference type="PIRNR" id="PIRNR005700"/>
    </source>
</evidence>
<comment type="subcellular location">
    <subcellularLocation>
        <location evidence="1">Cytoplasm</location>
    </subcellularLocation>
</comment>
<evidence type="ECO:0000256" key="6">
    <source>
        <dbReference type="PIRSR" id="PIRSR005700-1"/>
    </source>
</evidence>
<feature type="active site" evidence="6">
    <location>
        <position position="73"/>
    </location>
</feature>
<evidence type="ECO:0000256" key="1">
    <source>
        <dbReference type="ARBA" id="ARBA00004496"/>
    </source>
</evidence>
<dbReference type="GO" id="GO:0043418">
    <property type="term" value="P:homocysteine catabolic process"/>
    <property type="evidence" value="ECO:0007669"/>
    <property type="project" value="TreeGrafter"/>
</dbReference>
<feature type="active site" evidence="6">
    <location>
        <position position="365"/>
    </location>
</feature>
<dbReference type="SUPFAM" id="SSF54001">
    <property type="entry name" value="Cysteine proteinases"/>
    <property type="match status" value="1"/>
</dbReference>
<evidence type="ECO:0000256" key="2">
    <source>
        <dbReference type="ARBA" id="ARBA00022670"/>
    </source>
</evidence>
<protein>
    <recommendedName>
        <fullName evidence="5">Aminopeptidase</fullName>
    </recommendedName>
</protein>
<gene>
    <name evidence="7" type="ORF">MOO44_03465</name>
</gene>
<organism evidence="7 8">
    <name type="scientific">Nicoliella spurrieriana</name>
    <dbReference type="NCBI Taxonomy" id="2925830"/>
    <lineage>
        <taxon>Bacteria</taxon>
        <taxon>Bacillati</taxon>
        <taxon>Bacillota</taxon>
        <taxon>Bacilli</taxon>
        <taxon>Lactobacillales</taxon>
        <taxon>Lactobacillaceae</taxon>
        <taxon>Nicoliella</taxon>
    </lineage>
</organism>
<dbReference type="PROSITE" id="PS00639">
    <property type="entry name" value="THIOL_PROTEASE_HIS"/>
    <property type="match status" value="1"/>
</dbReference>
<keyword evidence="5" id="KW-0031">Aminopeptidase</keyword>
<dbReference type="InterPro" id="IPR025660">
    <property type="entry name" value="Pept_his_AS"/>
</dbReference>
<keyword evidence="2 5" id="KW-0645">Protease</keyword>
<evidence type="ECO:0000256" key="3">
    <source>
        <dbReference type="ARBA" id="ARBA00022801"/>
    </source>
</evidence>
<keyword evidence="8" id="KW-1185">Reference proteome</keyword>
<evidence type="ECO:0000256" key="4">
    <source>
        <dbReference type="ARBA" id="ARBA00022807"/>
    </source>
</evidence>
<dbReference type="GO" id="GO:0009636">
    <property type="term" value="P:response to toxic substance"/>
    <property type="evidence" value="ECO:0007669"/>
    <property type="project" value="TreeGrafter"/>
</dbReference>
<dbReference type="EMBL" id="CP093361">
    <property type="protein sequence ID" value="UQS87230.1"/>
    <property type="molecule type" value="Genomic_DNA"/>
</dbReference>
<feature type="active site" evidence="6">
    <location>
        <position position="386"/>
    </location>
</feature>
<proteinExistence type="inferred from homology"/>
<dbReference type="PANTHER" id="PTHR10363:SF2">
    <property type="entry name" value="BLEOMYCIN HYDROLASE"/>
    <property type="match status" value="1"/>
</dbReference>
<dbReference type="InterPro" id="IPR004134">
    <property type="entry name" value="Peptidase_C1B"/>
</dbReference>
<dbReference type="AlphaFoldDB" id="A0A976RSS4"/>
<dbReference type="PIRSF" id="PIRSF005700">
    <property type="entry name" value="PepC"/>
    <property type="match status" value="1"/>
</dbReference>
<dbReference type="GO" id="GO:0070005">
    <property type="term" value="F:cysteine-type aminopeptidase activity"/>
    <property type="evidence" value="ECO:0007669"/>
    <property type="project" value="InterPro"/>
</dbReference>
<evidence type="ECO:0000313" key="7">
    <source>
        <dbReference type="EMBL" id="UQS87230.1"/>
    </source>
</evidence>
<keyword evidence="3 5" id="KW-0378">Hydrolase</keyword>
<dbReference type="Gene3D" id="3.90.70.10">
    <property type="entry name" value="Cysteine proteinases"/>
    <property type="match status" value="1"/>
</dbReference>
<dbReference type="CDD" id="cd00585">
    <property type="entry name" value="Peptidase_C1B"/>
    <property type="match status" value="1"/>
</dbReference>
<dbReference type="InterPro" id="IPR038765">
    <property type="entry name" value="Papain-like_cys_pep_sf"/>
</dbReference>
<name>A0A976RSS4_9LACO</name>
<accession>A0A976RSS4</accession>
<comment type="similarity">
    <text evidence="5">Belongs to the peptidase C1 family.</text>
</comment>
<reference evidence="7" key="1">
    <citation type="journal article" date="2022" name="Int. J. Syst. Evol. Microbiol.">
        <title>Apilactobacillus apisilvae sp. nov., Nicolia spurrieriana gen. nov. sp. nov., Bombilactobacillus folatiphilus sp. nov. and Bombilactobacillus thymidiniphilus sp. nov., four new lactic acid bacterial isolates from stingless bees Tetragonula carbonaria and Austroplebeia australis.</title>
        <authorList>
            <person name="Oliphant S.A."/>
            <person name="Watson-Haigh N.S."/>
            <person name="Sumby K.M."/>
            <person name="Gardner J."/>
            <person name="Groom S."/>
            <person name="Jiranek V."/>
        </authorList>
    </citation>
    <scope>NUCLEOTIDE SEQUENCE</scope>
    <source>
        <strain evidence="7">SGEP1_A5</strain>
    </source>
</reference>